<sequence>MIRTAIAGAALLAACATAPEERIDFSGVQDDLAGEPTKVLVLGTVHINQQPAEAFDLANLSLVLEKLEAFEPDIIAIENVDGEDCFVMRAFGNVYPGVADRYCPDPQPALASLGMTQPEATMALWTLLDEVGDDPAPAQRRRLAALFWATGNPYSSVVQWYGLDEAERRTGDGIDESLLELIEKRSQSRNESNAIAAVLADRAGLQQVHPMDDHTADRVIIRSKTNPYKILGEEVWGKYAPAGRAFYEETLKLIGTQEGVVEAYRRLNSLEAQKMTIAGDFGAAAAHSEETRTYVAWWQARGLRMAANVVEAAGTEPGARVLVIVGASHKAYFDAYLDQMQDMEILSVDDVLAD</sequence>
<comment type="caution">
    <text evidence="1">The sequence shown here is derived from an EMBL/GenBank/DDBJ whole genome shotgun (WGS) entry which is preliminary data.</text>
</comment>
<evidence type="ECO:0000313" key="2">
    <source>
        <dbReference type="Proteomes" id="UP000536835"/>
    </source>
</evidence>
<dbReference type="RefSeq" id="WP_173197659.1">
    <property type="nucleotide sequence ID" value="NZ_JABFCX010000002.1"/>
</dbReference>
<organism evidence="1 2">
    <name type="scientific">Parvularcula mediterranea</name>
    <dbReference type="NCBI Taxonomy" id="2732508"/>
    <lineage>
        <taxon>Bacteria</taxon>
        <taxon>Pseudomonadati</taxon>
        <taxon>Pseudomonadota</taxon>
        <taxon>Alphaproteobacteria</taxon>
        <taxon>Parvularculales</taxon>
        <taxon>Parvularculaceae</taxon>
        <taxon>Parvularcula</taxon>
    </lineage>
</organism>
<proteinExistence type="predicted"/>
<name>A0A7Y3RKS5_9PROT</name>
<reference evidence="1 2" key="1">
    <citation type="submission" date="2020-05" db="EMBL/GenBank/DDBJ databases">
        <title>Parvularcula mediterraneae sp. nov., isolated from polypropylene straw from shallow seawater of the seashore of Laganas in Zakynthos island, Greece.</title>
        <authorList>
            <person name="Szabo I."/>
            <person name="Al-Omari J."/>
            <person name="Rado J."/>
            <person name="Szerdahelyi G.S."/>
        </authorList>
    </citation>
    <scope>NUCLEOTIDE SEQUENCE [LARGE SCALE GENOMIC DNA]</scope>
    <source>
        <strain evidence="1 2">ZS-1/3</strain>
    </source>
</reference>
<dbReference type="EMBL" id="JABFCX010000002">
    <property type="protein sequence ID" value="NNU15871.1"/>
    <property type="molecule type" value="Genomic_DNA"/>
</dbReference>
<evidence type="ECO:0000313" key="1">
    <source>
        <dbReference type="EMBL" id="NNU15871.1"/>
    </source>
</evidence>
<dbReference type="AlphaFoldDB" id="A0A7Y3RKS5"/>
<protein>
    <submittedName>
        <fullName evidence="1">Uncharacterized protein</fullName>
    </submittedName>
</protein>
<gene>
    <name evidence="1" type="ORF">HK107_05990</name>
</gene>
<dbReference type="InterPro" id="IPR043749">
    <property type="entry name" value="DUF5694"/>
</dbReference>
<dbReference type="Pfam" id="PF18950">
    <property type="entry name" value="DUF5694"/>
    <property type="match status" value="1"/>
</dbReference>
<accession>A0A7Y3RKS5</accession>
<dbReference type="PROSITE" id="PS51257">
    <property type="entry name" value="PROKAR_LIPOPROTEIN"/>
    <property type="match status" value="1"/>
</dbReference>
<keyword evidence="2" id="KW-1185">Reference proteome</keyword>
<dbReference type="Proteomes" id="UP000536835">
    <property type="component" value="Unassembled WGS sequence"/>
</dbReference>